<sequence length="223" mass="24089">MGGQAGALAEASTIPPGLAPRARGRGGRDRKGHRPWLRESRSLEPRFAPFSAAEENARPFLFIGTEGRVTEEHEEGKASHGHAGQDDVQSQQTHPKREEDGNRYGSFLTFFKVNARPRRRPPDSLPLAEEVWSSAELREQSGPCPGPTPDPGAATGSPGPEWLQMAYRAAVCAAGKPARLLSLPRGPGSSACRKMLFPVCHILQSPCTLRAESGATDRRCDGF</sequence>
<feature type="compositionally biased region" description="Basic and acidic residues" evidence="1">
    <location>
        <begin position="68"/>
        <end position="78"/>
    </location>
</feature>
<proteinExistence type="predicted"/>
<evidence type="ECO:0000313" key="3">
    <source>
        <dbReference type="Proteomes" id="UP000664940"/>
    </source>
</evidence>
<accession>A0A834ANS7</accession>
<comment type="caution">
    <text evidence="2">The sequence shown here is derived from an EMBL/GenBank/DDBJ whole genome shotgun (WGS) entry which is preliminary data.</text>
</comment>
<gene>
    <name evidence="2" type="ORF">HJG60_010462</name>
</gene>
<reference evidence="2 3" key="1">
    <citation type="journal article" date="2020" name="Nature">
        <title>Six reference-quality genomes reveal evolution of bat adaptations.</title>
        <authorList>
            <person name="Jebb D."/>
            <person name="Huang Z."/>
            <person name="Pippel M."/>
            <person name="Hughes G.M."/>
            <person name="Lavrichenko K."/>
            <person name="Devanna P."/>
            <person name="Winkler S."/>
            <person name="Jermiin L.S."/>
            <person name="Skirmuntt E.C."/>
            <person name="Katzourakis A."/>
            <person name="Burkitt-Gray L."/>
            <person name="Ray D.A."/>
            <person name="Sullivan K.A.M."/>
            <person name="Roscito J.G."/>
            <person name="Kirilenko B.M."/>
            <person name="Davalos L.M."/>
            <person name="Corthals A.P."/>
            <person name="Power M.L."/>
            <person name="Jones G."/>
            <person name="Ransome R.D."/>
            <person name="Dechmann D.K.N."/>
            <person name="Locatelli A.G."/>
            <person name="Puechmaille S.J."/>
            <person name="Fedrigo O."/>
            <person name="Jarvis E.D."/>
            <person name="Hiller M."/>
            <person name="Vernes S.C."/>
            <person name="Myers E.W."/>
            <person name="Teeling E.C."/>
        </authorList>
    </citation>
    <scope>NUCLEOTIDE SEQUENCE [LARGE SCALE GENOMIC DNA]</scope>
    <source>
        <strain evidence="2">Bat1K_MPI-CBG_1</strain>
    </source>
</reference>
<evidence type="ECO:0000313" key="2">
    <source>
        <dbReference type="EMBL" id="KAF6114463.1"/>
    </source>
</evidence>
<dbReference type="Proteomes" id="UP000664940">
    <property type="component" value="Unassembled WGS sequence"/>
</dbReference>
<dbReference type="EMBL" id="JABVXQ010000004">
    <property type="protein sequence ID" value="KAF6114463.1"/>
    <property type="molecule type" value="Genomic_DNA"/>
</dbReference>
<feature type="compositionally biased region" description="Basic residues" evidence="1">
    <location>
        <begin position="22"/>
        <end position="35"/>
    </location>
</feature>
<feature type="region of interest" description="Disordered" evidence="1">
    <location>
        <begin position="1"/>
        <end position="103"/>
    </location>
</feature>
<evidence type="ECO:0000256" key="1">
    <source>
        <dbReference type="SAM" id="MobiDB-lite"/>
    </source>
</evidence>
<organism evidence="2 3">
    <name type="scientific">Phyllostomus discolor</name>
    <name type="common">pale spear-nosed bat</name>
    <dbReference type="NCBI Taxonomy" id="89673"/>
    <lineage>
        <taxon>Eukaryota</taxon>
        <taxon>Metazoa</taxon>
        <taxon>Chordata</taxon>
        <taxon>Craniata</taxon>
        <taxon>Vertebrata</taxon>
        <taxon>Euteleostomi</taxon>
        <taxon>Mammalia</taxon>
        <taxon>Eutheria</taxon>
        <taxon>Laurasiatheria</taxon>
        <taxon>Chiroptera</taxon>
        <taxon>Yangochiroptera</taxon>
        <taxon>Phyllostomidae</taxon>
        <taxon>Phyllostominae</taxon>
        <taxon>Phyllostomus</taxon>
    </lineage>
</organism>
<dbReference type="AlphaFoldDB" id="A0A834ANS7"/>
<name>A0A834ANS7_9CHIR</name>
<protein>
    <submittedName>
        <fullName evidence="2">Uncharacterized protein</fullName>
    </submittedName>
</protein>
<feature type="region of interest" description="Disordered" evidence="1">
    <location>
        <begin position="134"/>
        <end position="159"/>
    </location>
</feature>